<dbReference type="EMBL" id="LGRX02020139">
    <property type="protein sequence ID" value="KAK3257765.1"/>
    <property type="molecule type" value="Genomic_DNA"/>
</dbReference>
<keyword evidence="11" id="KW-0472">Membrane</keyword>
<dbReference type="Pfam" id="PF00777">
    <property type="entry name" value="Glyco_transf_29"/>
    <property type="match status" value="1"/>
</dbReference>
<keyword evidence="12" id="KW-1015">Disulfide bond</keyword>
<evidence type="ECO:0000256" key="11">
    <source>
        <dbReference type="ARBA" id="ARBA00023136"/>
    </source>
</evidence>
<keyword evidence="4" id="KW-0808">Transferase</keyword>
<dbReference type="GO" id="GO:0001574">
    <property type="term" value="P:ganglioside biosynthetic process"/>
    <property type="evidence" value="ECO:0007669"/>
    <property type="project" value="TreeGrafter"/>
</dbReference>
<keyword evidence="9" id="KW-0333">Golgi apparatus</keyword>
<evidence type="ECO:0000256" key="14">
    <source>
        <dbReference type="ARBA" id="ARBA00043744"/>
    </source>
</evidence>
<organism evidence="15 16">
    <name type="scientific">Cymbomonas tetramitiformis</name>
    <dbReference type="NCBI Taxonomy" id="36881"/>
    <lineage>
        <taxon>Eukaryota</taxon>
        <taxon>Viridiplantae</taxon>
        <taxon>Chlorophyta</taxon>
        <taxon>Pyramimonadophyceae</taxon>
        <taxon>Pyramimonadales</taxon>
        <taxon>Pyramimonadaceae</taxon>
        <taxon>Cymbomonas</taxon>
    </lineage>
</organism>
<keyword evidence="6" id="KW-0735">Signal-anchor</keyword>
<dbReference type="InterPro" id="IPR001675">
    <property type="entry name" value="Glyco_trans_29"/>
</dbReference>
<dbReference type="GO" id="GO:0000139">
    <property type="term" value="C:Golgi membrane"/>
    <property type="evidence" value="ECO:0007669"/>
    <property type="project" value="UniProtKB-SubCell"/>
</dbReference>
<keyword evidence="10" id="KW-0443">Lipid metabolism</keyword>
<evidence type="ECO:0000256" key="1">
    <source>
        <dbReference type="ARBA" id="ARBA00004323"/>
    </source>
</evidence>
<evidence type="ECO:0000256" key="9">
    <source>
        <dbReference type="ARBA" id="ARBA00023034"/>
    </source>
</evidence>
<comment type="caution">
    <text evidence="15">The sequence shown here is derived from an EMBL/GenBank/DDBJ whole genome shotgun (WGS) entry which is preliminary data.</text>
</comment>
<sequence length="141" mass="16267">MGELRLPRGTWMLYEQKGKEIDGHEVVLRMNSAPVAGFEPYVGSKTTLNMCNHFHATHMAGVGGKFNDWHDHDENRHYRSTSKAHRLNKNETLVLFEPHLSHAYYKLYEPLFQHRPPPLTSILSIDFITAANELWGVLLNK</sequence>
<evidence type="ECO:0000256" key="3">
    <source>
        <dbReference type="ARBA" id="ARBA00022676"/>
    </source>
</evidence>
<name>A0AAE0KRH6_9CHLO</name>
<keyword evidence="3" id="KW-0328">Glycosyltransferase</keyword>
<evidence type="ECO:0000256" key="4">
    <source>
        <dbReference type="ARBA" id="ARBA00022679"/>
    </source>
</evidence>
<evidence type="ECO:0000256" key="2">
    <source>
        <dbReference type="ARBA" id="ARBA00006003"/>
    </source>
</evidence>
<evidence type="ECO:0000256" key="8">
    <source>
        <dbReference type="ARBA" id="ARBA00022989"/>
    </source>
</evidence>
<keyword evidence="16" id="KW-1185">Reference proteome</keyword>
<comment type="catalytic activity">
    <reaction evidence="14">
        <text>a ganglioside GM1b (d18:1(4E)) + CMP-N-acetyl-beta-neuraminate = a ganglioside GD1alpha (d18:1(4E)) + CMP + H(+)</text>
        <dbReference type="Rhea" id="RHEA:41968"/>
        <dbReference type="ChEBI" id="CHEBI:15378"/>
        <dbReference type="ChEBI" id="CHEBI:57812"/>
        <dbReference type="ChEBI" id="CHEBI:60377"/>
        <dbReference type="ChEBI" id="CHEBI:78568"/>
        <dbReference type="ChEBI" id="CHEBI:78569"/>
    </reaction>
    <physiologicalReaction direction="left-to-right" evidence="14">
        <dbReference type="Rhea" id="RHEA:41969"/>
    </physiologicalReaction>
</comment>
<comment type="similarity">
    <text evidence="2">Belongs to the glycosyltransferase 29 family.</text>
</comment>
<dbReference type="PANTHER" id="PTHR45906">
    <property type="entry name" value="ALPHA-N-ACETYL-NEURAMINYL-2,3-BETA-GALACTOSYL-1, 3-N-ACETYL-GALACTOSAMINIDE ALPHA-2,6-SIALYLTRANSFERASE-LIKE"/>
    <property type="match status" value="1"/>
</dbReference>
<feature type="non-terminal residue" evidence="15">
    <location>
        <position position="141"/>
    </location>
</feature>
<dbReference type="PANTHER" id="PTHR45906:SF1">
    <property type="entry name" value="ALPHA-N-ACETYL-NEURAMINYL-2,3-BETA-GALACTOSYL-1, 3-N-ACETYL-GALACTOSAMINIDE ALPHA-2,6-SIALYLTRANSFERASE-LIKE"/>
    <property type="match status" value="1"/>
</dbReference>
<comment type="subcellular location">
    <subcellularLocation>
        <location evidence="1">Golgi apparatus membrane</location>
        <topology evidence="1">Single-pass type II membrane protein</topology>
    </subcellularLocation>
</comment>
<evidence type="ECO:0000256" key="12">
    <source>
        <dbReference type="ARBA" id="ARBA00023157"/>
    </source>
</evidence>
<dbReference type="GO" id="GO:0001665">
    <property type="term" value="F:alpha-N-acetylgalactosaminide alpha-2,6-sialyltransferase activity"/>
    <property type="evidence" value="ECO:0007669"/>
    <property type="project" value="TreeGrafter"/>
</dbReference>
<dbReference type="Proteomes" id="UP001190700">
    <property type="component" value="Unassembled WGS sequence"/>
</dbReference>
<reference evidence="15 16" key="1">
    <citation type="journal article" date="2015" name="Genome Biol. Evol.">
        <title>Comparative Genomics of a Bacterivorous Green Alga Reveals Evolutionary Causalities and Consequences of Phago-Mixotrophic Mode of Nutrition.</title>
        <authorList>
            <person name="Burns J.A."/>
            <person name="Paasch A."/>
            <person name="Narechania A."/>
            <person name="Kim E."/>
        </authorList>
    </citation>
    <scope>NUCLEOTIDE SEQUENCE [LARGE SCALE GENOMIC DNA]</scope>
    <source>
        <strain evidence="15 16">PLY_AMNH</strain>
    </source>
</reference>
<keyword evidence="7" id="KW-0730">Sialic acid</keyword>
<evidence type="ECO:0000256" key="10">
    <source>
        <dbReference type="ARBA" id="ARBA00023098"/>
    </source>
</evidence>
<evidence type="ECO:0000313" key="15">
    <source>
        <dbReference type="EMBL" id="KAK3257765.1"/>
    </source>
</evidence>
<dbReference type="Gene3D" id="3.90.1480.20">
    <property type="entry name" value="Glycosyl transferase family 29"/>
    <property type="match status" value="1"/>
</dbReference>
<gene>
    <name evidence="15" type="ORF">CYMTET_33160</name>
</gene>
<keyword evidence="13" id="KW-0325">Glycoprotein</keyword>
<evidence type="ECO:0000256" key="6">
    <source>
        <dbReference type="ARBA" id="ARBA00022968"/>
    </source>
</evidence>
<dbReference type="InterPro" id="IPR038578">
    <property type="entry name" value="GT29-like_sf"/>
</dbReference>
<dbReference type="AlphaFoldDB" id="A0AAE0KRH6"/>
<evidence type="ECO:0000313" key="16">
    <source>
        <dbReference type="Proteomes" id="UP001190700"/>
    </source>
</evidence>
<keyword evidence="5" id="KW-0812">Transmembrane</keyword>
<evidence type="ECO:0000256" key="13">
    <source>
        <dbReference type="ARBA" id="ARBA00023180"/>
    </source>
</evidence>
<accession>A0AAE0KRH6</accession>
<keyword evidence="8" id="KW-1133">Transmembrane helix</keyword>
<evidence type="ECO:0000256" key="7">
    <source>
        <dbReference type="ARBA" id="ARBA00022981"/>
    </source>
</evidence>
<proteinExistence type="inferred from homology"/>
<protein>
    <submittedName>
        <fullName evidence="15">Uncharacterized protein</fullName>
    </submittedName>
</protein>
<evidence type="ECO:0000256" key="5">
    <source>
        <dbReference type="ARBA" id="ARBA00022692"/>
    </source>
</evidence>